<evidence type="ECO:0000256" key="8">
    <source>
        <dbReference type="RuleBase" id="RU000461"/>
    </source>
</evidence>
<keyword evidence="11" id="KW-1185">Reference proteome</keyword>
<comment type="caution">
    <text evidence="10">The sequence shown here is derived from an EMBL/GenBank/DDBJ whole genome shotgun (WGS) entry which is preliminary data.</text>
</comment>
<comment type="similarity">
    <text evidence="2 8">Belongs to the cytochrome P450 family.</text>
</comment>
<keyword evidence="9" id="KW-0472">Membrane</keyword>
<evidence type="ECO:0000256" key="1">
    <source>
        <dbReference type="ARBA" id="ARBA00001971"/>
    </source>
</evidence>
<evidence type="ECO:0000256" key="2">
    <source>
        <dbReference type="ARBA" id="ARBA00010617"/>
    </source>
</evidence>
<comment type="cofactor">
    <cofactor evidence="1">
        <name>heme</name>
        <dbReference type="ChEBI" id="CHEBI:30413"/>
    </cofactor>
</comment>
<dbReference type="PANTHER" id="PTHR24287:SF1">
    <property type="entry name" value="P450, PUTATIVE (EUROFUNG)-RELATED"/>
    <property type="match status" value="1"/>
</dbReference>
<dbReference type="InterPro" id="IPR001128">
    <property type="entry name" value="Cyt_P450"/>
</dbReference>
<evidence type="ECO:0000313" key="11">
    <source>
        <dbReference type="Proteomes" id="UP001305779"/>
    </source>
</evidence>
<evidence type="ECO:0000256" key="5">
    <source>
        <dbReference type="ARBA" id="ARBA00023002"/>
    </source>
</evidence>
<dbReference type="CDD" id="cd11063">
    <property type="entry name" value="CYP52"/>
    <property type="match status" value="1"/>
</dbReference>
<evidence type="ECO:0000256" key="4">
    <source>
        <dbReference type="ARBA" id="ARBA00022723"/>
    </source>
</evidence>
<dbReference type="Gene3D" id="1.10.630.10">
    <property type="entry name" value="Cytochrome P450"/>
    <property type="match status" value="1"/>
</dbReference>
<keyword evidence="6 8" id="KW-0408">Iron</keyword>
<dbReference type="InterPro" id="IPR036396">
    <property type="entry name" value="Cyt_P450_sf"/>
</dbReference>
<reference evidence="10 11" key="1">
    <citation type="journal article" date="2023" name="G3 (Bethesda)">
        <title>A chromosome-level genome assembly of Zasmidium syzygii isolated from banana leaves.</title>
        <authorList>
            <person name="van Westerhoven A.C."/>
            <person name="Mehrabi R."/>
            <person name="Talebi R."/>
            <person name="Steentjes M.B.F."/>
            <person name="Corcolon B."/>
            <person name="Chong P.A."/>
            <person name="Kema G.H.J."/>
            <person name="Seidl M.F."/>
        </authorList>
    </citation>
    <scope>NUCLEOTIDE SEQUENCE [LARGE SCALE GENOMIC DNA]</scope>
    <source>
        <strain evidence="10 11">P124</strain>
    </source>
</reference>
<evidence type="ECO:0000256" key="6">
    <source>
        <dbReference type="ARBA" id="ARBA00023004"/>
    </source>
</evidence>
<evidence type="ECO:0000256" key="3">
    <source>
        <dbReference type="ARBA" id="ARBA00022617"/>
    </source>
</evidence>
<dbReference type="EMBL" id="JAXOVC010000013">
    <property type="protein sequence ID" value="KAK4494803.1"/>
    <property type="molecule type" value="Genomic_DNA"/>
</dbReference>
<evidence type="ECO:0000313" key="10">
    <source>
        <dbReference type="EMBL" id="KAK4494803.1"/>
    </source>
</evidence>
<protein>
    <recommendedName>
        <fullName evidence="12">Cytochrome P450</fullName>
    </recommendedName>
</protein>
<dbReference type="Proteomes" id="UP001305779">
    <property type="component" value="Unassembled WGS sequence"/>
</dbReference>
<accession>A0ABR0E0X2</accession>
<dbReference type="InterPro" id="IPR002401">
    <property type="entry name" value="Cyt_P450_E_grp-I"/>
</dbReference>
<dbReference type="InterPro" id="IPR017972">
    <property type="entry name" value="Cyt_P450_CS"/>
</dbReference>
<keyword evidence="3 8" id="KW-0349">Heme</keyword>
<feature type="transmembrane region" description="Helical" evidence="9">
    <location>
        <begin position="6"/>
        <end position="27"/>
    </location>
</feature>
<keyword evidence="9" id="KW-0812">Transmembrane</keyword>
<gene>
    <name evidence="10" type="ORF">PRZ48_014159</name>
</gene>
<sequence length="517" mass="58942">MALSTVQLLIVGATCLVILYNIVNNLFTRYQQGKKAKQWGCQAVPTEPTRWPFGIDILLKVIEADKEQRLPDYIVDRFNKIGRYTWKANILGASNIVTAEPRNIQAILATQFNDFKMSKIREKNFKLFLGRSIFTVDGQEWHVARDIIRPIFSRENVSNLQLLEKHVQAMFRCIAVGDDAWTGNVCLTELFPCLTIDSATELFLGKSPGALEDRLAGRHGGKDFHWAFETIERGLATRLRLQSLYWLKSTKELKECIRILNDFTAKAMQEADENQEHQQDKRYDYLSILRSRTNDPNEVREHVLGLLAAGRDTTAALLGWVFYCLIRNPQVFEKLRSIILETFGDESSGSNSITFEKLKACRYLQHVMNETLRLHSIVTMNSRAAARDCTLPTGGGPDGTSPVFVAKDTEVRFSTHVMHRRHDLWGPDADEFVPERWETARPQWSYAPFNGGPRLCIGQQFALTEAGYVIVRMLQRFVAIEGLEIDLERDYHHYGMTCGPGGRDHEGVVVRMRVARG</sequence>
<keyword evidence="7 8" id="KW-0503">Monooxygenase</keyword>
<dbReference type="PROSITE" id="PS00086">
    <property type="entry name" value="CYTOCHROME_P450"/>
    <property type="match status" value="1"/>
</dbReference>
<evidence type="ECO:0000256" key="9">
    <source>
        <dbReference type="SAM" id="Phobius"/>
    </source>
</evidence>
<dbReference type="PRINTS" id="PR00463">
    <property type="entry name" value="EP450I"/>
</dbReference>
<evidence type="ECO:0008006" key="12">
    <source>
        <dbReference type="Google" id="ProtNLM"/>
    </source>
</evidence>
<name>A0ABR0E0X2_ZASCE</name>
<proteinExistence type="inferred from homology"/>
<evidence type="ECO:0000256" key="7">
    <source>
        <dbReference type="ARBA" id="ARBA00023033"/>
    </source>
</evidence>
<dbReference type="PRINTS" id="PR00385">
    <property type="entry name" value="P450"/>
</dbReference>
<organism evidence="10 11">
    <name type="scientific">Zasmidium cellare</name>
    <name type="common">Wine cellar mold</name>
    <name type="synonym">Racodium cellare</name>
    <dbReference type="NCBI Taxonomy" id="395010"/>
    <lineage>
        <taxon>Eukaryota</taxon>
        <taxon>Fungi</taxon>
        <taxon>Dikarya</taxon>
        <taxon>Ascomycota</taxon>
        <taxon>Pezizomycotina</taxon>
        <taxon>Dothideomycetes</taxon>
        <taxon>Dothideomycetidae</taxon>
        <taxon>Mycosphaerellales</taxon>
        <taxon>Mycosphaerellaceae</taxon>
        <taxon>Zasmidium</taxon>
    </lineage>
</organism>
<dbReference type="SUPFAM" id="SSF48264">
    <property type="entry name" value="Cytochrome P450"/>
    <property type="match status" value="1"/>
</dbReference>
<keyword evidence="5 8" id="KW-0560">Oxidoreductase</keyword>
<keyword evidence="4 8" id="KW-0479">Metal-binding</keyword>
<keyword evidence="9" id="KW-1133">Transmembrane helix</keyword>
<dbReference type="InterPro" id="IPR047146">
    <property type="entry name" value="Cyt_P450_E_CYP52_fungi"/>
</dbReference>
<dbReference type="PANTHER" id="PTHR24287">
    <property type="entry name" value="P450, PUTATIVE (EUROFUNG)-RELATED"/>
    <property type="match status" value="1"/>
</dbReference>
<dbReference type="Pfam" id="PF00067">
    <property type="entry name" value="p450"/>
    <property type="match status" value="1"/>
</dbReference>